<feature type="region of interest" description="Disordered" evidence="2">
    <location>
        <begin position="511"/>
        <end position="579"/>
    </location>
</feature>
<proteinExistence type="predicted"/>
<accession>A0A6G0X6R0</accession>
<comment type="caution">
    <text evidence="4">The sequence shown here is derived from an EMBL/GenBank/DDBJ whole genome shotgun (WGS) entry which is preliminary data.</text>
</comment>
<evidence type="ECO:0000259" key="3">
    <source>
        <dbReference type="PROSITE" id="PS51840"/>
    </source>
</evidence>
<feature type="compositionally biased region" description="Low complexity" evidence="2">
    <location>
        <begin position="354"/>
        <end position="368"/>
    </location>
</feature>
<feature type="region of interest" description="Disordered" evidence="2">
    <location>
        <begin position="162"/>
        <end position="215"/>
    </location>
</feature>
<feature type="coiled-coil region" evidence="1">
    <location>
        <begin position="599"/>
        <end position="633"/>
    </location>
</feature>
<feature type="compositionally biased region" description="Polar residues" evidence="2">
    <location>
        <begin position="166"/>
        <end position="189"/>
    </location>
</feature>
<sequence>MIPLKMLESSSSLLAAMAAPSPNRVRFHVDVVLESVEISHSVALTDKQLRIIVQRDNKQIQSDASTWRDQKAVFEQVVGLQSTLTMRPPSSTTSTLGSTRSYEPKLYQIIIQALPSHTDVAIFELDIARYVNHATSLTLTPISCRDPNATLSVSVRCNASKPKTDSLVSRNTAQTARSSTQSGPGQLSFKSKGGGNGPPSFHRNSSLPSTETSSFVHGHHLDTASEYAEDLVEINLSLTKQLDNVQKQLKQREEELAHAQDKIDLLKREIQELKVREAGETARGLQLQAYNLALVQEFAILQLQQHQIACGAPPTLVDTAVVDRMLKILQAMAARPPEPDLELDNQDKNDPTVSRRSSQLGSDLDDSSAVSVDDLDDLHDHSIVGHGNQALVYDLRQLLARNQRLAQDAQLLVYAFQSIDTPTTKSDLWPSFIPKAKDTTTKVDLATQNKHLQAMNMTLIQYKAQFEAKEHEWHERLAMALEESDIYRRLSRQMSVAASVQPVPAAPVVEAARASPPMPPPPTPSPPVVPPTPPPPPPQAPVAVATAPVVPPPSPGTSFSGVSPATVPPPSPAVPVRRRSGGSELTKQLQTLKQENLALKFKNTTLESYQEKYEECEKERKRLEVRLLAMSGDVDIVRSRGNTLTRSSTDVDDEETKLALQRAAALDMQLNVLSELSRTQAMRIEVMNDEHVKLKAEFAQHIQVMRERMEALAAAAGATRQE</sequence>
<dbReference type="EMBL" id="VJMJ01000094">
    <property type="protein sequence ID" value="KAF0735651.1"/>
    <property type="molecule type" value="Genomic_DNA"/>
</dbReference>
<keyword evidence="5" id="KW-1185">Reference proteome</keyword>
<dbReference type="AlphaFoldDB" id="A0A6G0X6R0"/>
<feature type="compositionally biased region" description="Pro residues" evidence="2">
    <location>
        <begin position="516"/>
        <end position="540"/>
    </location>
</feature>
<gene>
    <name evidence="4" type="ORF">Ae201684_007968</name>
</gene>
<dbReference type="InterPro" id="IPR019448">
    <property type="entry name" value="NT-C2"/>
</dbReference>
<dbReference type="VEuPathDB" id="FungiDB:AeMF1_002789"/>
<organism evidence="4 5">
    <name type="scientific">Aphanomyces euteiches</name>
    <dbReference type="NCBI Taxonomy" id="100861"/>
    <lineage>
        <taxon>Eukaryota</taxon>
        <taxon>Sar</taxon>
        <taxon>Stramenopiles</taxon>
        <taxon>Oomycota</taxon>
        <taxon>Saprolegniomycetes</taxon>
        <taxon>Saprolegniales</taxon>
        <taxon>Verrucalvaceae</taxon>
        <taxon>Aphanomyces</taxon>
    </lineage>
</organism>
<dbReference type="Proteomes" id="UP000481153">
    <property type="component" value="Unassembled WGS sequence"/>
</dbReference>
<evidence type="ECO:0000256" key="2">
    <source>
        <dbReference type="SAM" id="MobiDB-lite"/>
    </source>
</evidence>
<reference evidence="4 5" key="1">
    <citation type="submission" date="2019-07" db="EMBL/GenBank/DDBJ databases">
        <title>Genomics analysis of Aphanomyces spp. identifies a new class of oomycete effector associated with host adaptation.</title>
        <authorList>
            <person name="Gaulin E."/>
        </authorList>
    </citation>
    <scope>NUCLEOTIDE SEQUENCE [LARGE SCALE GENOMIC DNA]</scope>
    <source>
        <strain evidence="4 5">ATCC 201684</strain>
    </source>
</reference>
<name>A0A6G0X6R0_9STRA</name>
<feature type="coiled-coil region" evidence="1">
    <location>
        <begin position="228"/>
        <end position="276"/>
    </location>
</feature>
<evidence type="ECO:0000256" key="1">
    <source>
        <dbReference type="SAM" id="Coils"/>
    </source>
</evidence>
<keyword evidence="1" id="KW-0175">Coiled coil</keyword>
<evidence type="ECO:0000313" key="5">
    <source>
        <dbReference type="Proteomes" id="UP000481153"/>
    </source>
</evidence>
<feature type="domain" description="C2 NT-type" evidence="3">
    <location>
        <begin position="17"/>
        <end position="159"/>
    </location>
</feature>
<evidence type="ECO:0000313" key="4">
    <source>
        <dbReference type="EMBL" id="KAF0735651.1"/>
    </source>
</evidence>
<feature type="compositionally biased region" description="Polar residues" evidence="2">
    <location>
        <begin position="202"/>
        <end position="215"/>
    </location>
</feature>
<feature type="compositionally biased region" description="Low complexity" evidence="2">
    <location>
        <begin position="556"/>
        <end position="565"/>
    </location>
</feature>
<dbReference type="Pfam" id="PF10358">
    <property type="entry name" value="NT-C2"/>
    <property type="match status" value="1"/>
</dbReference>
<protein>
    <recommendedName>
        <fullName evidence="3">C2 NT-type domain-containing protein</fullName>
    </recommendedName>
</protein>
<feature type="region of interest" description="Disordered" evidence="2">
    <location>
        <begin position="337"/>
        <end position="368"/>
    </location>
</feature>
<dbReference type="PROSITE" id="PS51840">
    <property type="entry name" value="C2_NT"/>
    <property type="match status" value="1"/>
</dbReference>